<evidence type="ECO:0000313" key="3">
    <source>
        <dbReference type="Proteomes" id="UP000218765"/>
    </source>
</evidence>
<accession>A0A1Z4VTN0</accession>
<dbReference type="KEGG" id="ttc:FOKN1_2626"/>
<sequence length="72" mass="7466">MDINGSGSSVIESVMRTAAPDTASAVKTLNKAGELQAQSARQPVESAPEPVAPERPAPDPEARVGRNLDVRA</sequence>
<organism evidence="2 3">
    <name type="scientific">Thiohalobacter thiocyanaticus</name>
    <dbReference type="NCBI Taxonomy" id="585455"/>
    <lineage>
        <taxon>Bacteria</taxon>
        <taxon>Pseudomonadati</taxon>
        <taxon>Pseudomonadota</taxon>
        <taxon>Gammaproteobacteria</taxon>
        <taxon>Thiohalobacterales</taxon>
        <taxon>Thiohalobacteraceae</taxon>
        <taxon>Thiohalobacter</taxon>
    </lineage>
</organism>
<reference evidence="2 3" key="1">
    <citation type="submission" date="2017-05" db="EMBL/GenBank/DDBJ databases">
        <title>Thiocyanate degradation by Thiohalobacter thiocyanaticus FOKN1.</title>
        <authorList>
            <person name="Oshiki M."/>
            <person name="Fukushima T."/>
            <person name="Kawano S."/>
            <person name="Nakagawa J."/>
        </authorList>
    </citation>
    <scope>NUCLEOTIDE SEQUENCE [LARGE SCALE GENOMIC DNA]</scope>
    <source>
        <strain evidence="2 3">FOKN1</strain>
    </source>
</reference>
<dbReference type="EMBL" id="AP018052">
    <property type="protein sequence ID" value="BAZ94996.1"/>
    <property type="molecule type" value="Genomic_DNA"/>
</dbReference>
<gene>
    <name evidence="2" type="ORF">FOKN1_2626</name>
</gene>
<keyword evidence="3" id="KW-1185">Reference proteome</keyword>
<dbReference type="OrthoDB" id="9934680at2"/>
<feature type="region of interest" description="Disordered" evidence="1">
    <location>
        <begin position="32"/>
        <end position="72"/>
    </location>
</feature>
<evidence type="ECO:0000256" key="1">
    <source>
        <dbReference type="SAM" id="MobiDB-lite"/>
    </source>
</evidence>
<dbReference type="RefSeq" id="WP_096367024.1">
    <property type="nucleotide sequence ID" value="NZ_AP018052.1"/>
</dbReference>
<name>A0A1Z4VTN0_9GAMM</name>
<protein>
    <submittedName>
        <fullName evidence="2">Uncharacterized protein</fullName>
    </submittedName>
</protein>
<dbReference type="AlphaFoldDB" id="A0A1Z4VTN0"/>
<evidence type="ECO:0000313" key="2">
    <source>
        <dbReference type="EMBL" id="BAZ94996.1"/>
    </source>
</evidence>
<proteinExistence type="predicted"/>
<dbReference type="Proteomes" id="UP000218765">
    <property type="component" value="Chromosome"/>
</dbReference>
<feature type="compositionally biased region" description="Basic and acidic residues" evidence="1">
    <location>
        <begin position="56"/>
        <end position="72"/>
    </location>
</feature>